<dbReference type="AlphaFoldDB" id="A0A1H0PLJ2"/>
<evidence type="ECO:0000313" key="2">
    <source>
        <dbReference type="Proteomes" id="UP000199073"/>
    </source>
</evidence>
<dbReference type="RefSeq" id="WP_092221794.1">
    <property type="nucleotide sequence ID" value="NZ_FNJI01000009.1"/>
</dbReference>
<protein>
    <recommendedName>
        <fullName evidence="3">Holliday junction resolvasome RuvABC endonuclease subunit</fullName>
    </recommendedName>
</protein>
<reference evidence="1 2" key="1">
    <citation type="submission" date="2016-10" db="EMBL/GenBank/DDBJ databases">
        <authorList>
            <person name="de Groot N.N."/>
        </authorList>
    </citation>
    <scope>NUCLEOTIDE SEQUENCE [LARGE SCALE GENOMIC DNA]</scope>
    <source>
        <strain evidence="1 2">DSM 12130</strain>
    </source>
</reference>
<proteinExistence type="predicted"/>
<accession>A0A1H0PLJ2</accession>
<dbReference type="Proteomes" id="UP000199073">
    <property type="component" value="Unassembled WGS sequence"/>
</dbReference>
<dbReference type="EMBL" id="FNJI01000009">
    <property type="protein sequence ID" value="SDP05488.1"/>
    <property type="molecule type" value="Genomic_DNA"/>
</dbReference>
<evidence type="ECO:0000313" key="1">
    <source>
        <dbReference type="EMBL" id="SDP05488.1"/>
    </source>
</evidence>
<dbReference type="OrthoDB" id="1445512at2"/>
<dbReference type="STRING" id="91360.SAMN05660330_01711"/>
<gene>
    <name evidence="1" type="ORF">SAMN05660330_01711</name>
</gene>
<name>A0A1H0PLJ2_9BACT</name>
<dbReference type="GO" id="GO:0003676">
    <property type="term" value="F:nucleic acid binding"/>
    <property type="evidence" value="ECO:0007669"/>
    <property type="project" value="InterPro"/>
</dbReference>
<organism evidence="1 2">
    <name type="scientific">Desulforhopalus singaporensis</name>
    <dbReference type="NCBI Taxonomy" id="91360"/>
    <lineage>
        <taxon>Bacteria</taxon>
        <taxon>Pseudomonadati</taxon>
        <taxon>Thermodesulfobacteriota</taxon>
        <taxon>Desulfobulbia</taxon>
        <taxon>Desulfobulbales</taxon>
        <taxon>Desulfocapsaceae</taxon>
        <taxon>Desulforhopalus</taxon>
    </lineage>
</organism>
<keyword evidence="2" id="KW-1185">Reference proteome</keyword>
<dbReference type="InterPro" id="IPR036397">
    <property type="entry name" value="RNaseH_sf"/>
</dbReference>
<dbReference type="Gene3D" id="3.30.420.10">
    <property type="entry name" value="Ribonuclease H-like superfamily/Ribonuclease H"/>
    <property type="match status" value="1"/>
</dbReference>
<evidence type="ECO:0008006" key="3">
    <source>
        <dbReference type="Google" id="ProtNLM"/>
    </source>
</evidence>
<sequence length="171" mass="19992">MSKNNHQQLYQAHNRILSLYPTFRGFGYVIFEGAANPLDWGNVSVKNKDNQLIIDKIETYISYYKPNVVVTENPTGEGSRRNKRIQSLVQSIKKLERENLVIKTYSRSEITNVFEQFGAKTKYEMSNTIAKFLPVFEHHKPPKRKPWMSEDSRMAIFDAIALAMTYFYLEE</sequence>